<feature type="transmembrane region" description="Helical" evidence="2">
    <location>
        <begin position="161"/>
        <end position="182"/>
    </location>
</feature>
<dbReference type="EnsemblPlants" id="Pp3c19_8690V3.1">
    <property type="protein sequence ID" value="PAC:32938067.CDS.1"/>
    <property type="gene ID" value="Pp3c19_8690"/>
</dbReference>
<feature type="region of interest" description="Disordered" evidence="1">
    <location>
        <begin position="1"/>
        <end position="22"/>
    </location>
</feature>
<evidence type="ECO:0000256" key="1">
    <source>
        <dbReference type="SAM" id="MobiDB-lite"/>
    </source>
</evidence>
<keyword evidence="2" id="KW-0812">Transmembrane</keyword>
<evidence type="ECO:0000313" key="4">
    <source>
        <dbReference type="EnsemblPlants" id="PAC:32938067.CDS.1"/>
    </source>
</evidence>
<keyword evidence="5" id="KW-1185">Reference proteome</keyword>
<evidence type="ECO:0000313" key="3">
    <source>
        <dbReference type="EMBL" id="PNR34073.1"/>
    </source>
</evidence>
<gene>
    <name evidence="4" type="primary">LOC112272794</name>
    <name evidence="3" type="ORF">PHYPA_023889</name>
</gene>
<protein>
    <submittedName>
        <fullName evidence="3 4">Uncharacterized protein</fullName>
    </submittedName>
</protein>
<reference evidence="4" key="3">
    <citation type="submission" date="2020-12" db="UniProtKB">
        <authorList>
            <consortium name="EnsemblPlants"/>
        </authorList>
    </citation>
    <scope>IDENTIFICATION</scope>
</reference>
<evidence type="ECO:0000256" key="2">
    <source>
        <dbReference type="SAM" id="Phobius"/>
    </source>
</evidence>
<dbReference type="AlphaFoldDB" id="A0A2K1IXR7"/>
<feature type="compositionally biased region" description="Polar residues" evidence="1">
    <location>
        <begin position="1"/>
        <end position="10"/>
    </location>
</feature>
<dbReference type="EMBL" id="ABEU02000019">
    <property type="protein sequence ID" value="PNR34073.1"/>
    <property type="molecule type" value="Genomic_DNA"/>
</dbReference>
<reference evidence="3 5" key="2">
    <citation type="journal article" date="2018" name="Plant J.">
        <title>The Physcomitrella patens chromosome-scale assembly reveals moss genome structure and evolution.</title>
        <authorList>
            <person name="Lang D."/>
            <person name="Ullrich K.K."/>
            <person name="Murat F."/>
            <person name="Fuchs J."/>
            <person name="Jenkins J."/>
            <person name="Haas F.B."/>
            <person name="Piednoel M."/>
            <person name="Gundlach H."/>
            <person name="Van Bel M."/>
            <person name="Meyberg R."/>
            <person name="Vives C."/>
            <person name="Morata J."/>
            <person name="Symeonidi A."/>
            <person name="Hiss M."/>
            <person name="Muchero W."/>
            <person name="Kamisugi Y."/>
            <person name="Saleh O."/>
            <person name="Blanc G."/>
            <person name="Decker E.L."/>
            <person name="van Gessel N."/>
            <person name="Grimwood J."/>
            <person name="Hayes R.D."/>
            <person name="Graham S.W."/>
            <person name="Gunter L.E."/>
            <person name="McDaniel S.F."/>
            <person name="Hoernstein S.N.W."/>
            <person name="Larsson A."/>
            <person name="Li F.W."/>
            <person name="Perroud P.F."/>
            <person name="Phillips J."/>
            <person name="Ranjan P."/>
            <person name="Rokshar D.S."/>
            <person name="Rothfels C.J."/>
            <person name="Schneider L."/>
            <person name="Shu S."/>
            <person name="Stevenson D.W."/>
            <person name="Thummler F."/>
            <person name="Tillich M."/>
            <person name="Villarreal Aguilar J.C."/>
            <person name="Widiez T."/>
            <person name="Wong G.K."/>
            <person name="Wymore A."/>
            <person name="Zhang Y."/>
            <person name="Zimmer A.D."/>
            <person name="Quatrano R.S."/>
            <person name="Mayer K.F.X."/>
            <person name="Goodstein D."/>
            <person name="Casacuberta J.M."/>
            <person name="Vandepoele K."/>
            <person name="Reski R."/>
            <person name="Cuming A.C."/>
            <person name="Tuskan G.A."/>
            <person name="Maumus F."/>
            <person name="Salse J."/>
            <person name="Schmutz J."/>
            <person name="Rensing S.A."/>
        </authorList>
    </citation>
    <scope>NUCLEOTIDE SEQUENCE [LARGE SCALE GENOMIC DNA]</scope>
    <source>
        <strain evidence="4 5">cv. Gransden 2004</strain>
    </source>
</reference>
<feature type="transmembrane region" description="Helical" evidence="2">
    <location>
        <begin position="35"/>
        <end position="52"/>
    </location>
</feature>
<keyword evidence="2" id="KW-0472">Membrane</keyword>
<dbReference type="EnsemblPlants" id="Pp3c19_8690V3.2">
    <property type="protein sequence ID" value="PAC:32938068.CDS.1"/>
    <property type="gene ID" value="Pp3c19_8690"/>
</dbReference>
<keyword evidence="2" id="KW-1133">Transmembrane helix</keyword>
<dbReference type="Gramene" id="Pp3c19_8690V3.2">
    <property type="protein sequence ID" value="PAC:32938068.CDS.1"/>
    <property type="gene ID" value="Pp3c19_8690"/>
</dbReference>
<dbReference type="Gramene" id="Pp3c19_8690V3.1">
    <property type="protein sequence ID" value="PAC:32938067.CDS.1"/>
    <property type="gene ID" value="Pp3c19_8690"/>
</dbReference>
<sequence length="188" mass="21153">MEVPNSSPENTGRETQEMTRSSSWRPNASTVIRKRILVGCLGIVLAFVWLSIKQTVLPIQWQPSSSGGDMGPLCWPKVRAYLFLITELSVLFTVTLFLFMVPGLIIVWSMATVGYYIWYSFRFGQERKTAGQKKFFKKSADSAKEMVMTTIQSAVREGKTFGVSVLLALFLLAWVLGKYNIFAGRSCN</sequence>
<proteinExistence type="predicted"/>
<dbReference type="Proteomes" id="UP000006727">
    <property type="component" value="Chromosome 19"/>
</dbReference>
<feature type="transmembrane region" description="Helical" evidence="2">
    <location>
        <begin position="90"/>
        <end position="118"/>
    </location>
</feature>
<evidence type="ECO:0000313" key="5">
    <source>
        <dbReference type="Proteomes" id="UP000006727"/>
    </source>
</evidence>
<dbReference type="GeneID" id="112272794"/>
<accession>A0A2K1IXR7</accession>
<dbReference type="PaxDb" id="3218-PP1S175_57V6.1"/>
<dbReference type="RefSeq" id="XP_024356679.1">
    <property type="nucleotide sequence ID" value="XM_024500911.2"/>
</dbReference>
<organism evidence="3">
    <name type="scientific">Physcomitrium patens</name>
    <name type="common">Spreading-leaved earth moss</name>
    <name type="synonym">Physcomitrella patens</name>
    <dbReference type="NCBI Taxonomy" id="3218"/>
    <lineage>
        <taxon>Eukaryota</taxon>
        <taxon>Viridiplantae</taxon>
        <taxon>Streptophyta</taxon>
        <taxon>Embryophyta</taxon>
        <taxon>Bryophyta</taxon>
        <taxon>Bryophytina</taxon>
        <taxon>Bryopsida</taxon>
        <taxon>Funariidae</taxon>
        <taxon>Funariales</taxon>
        <taxon>Funariaceae</taxon>
        <taxon>Physcomitrium</taxon>
    </lineage>
</organism>
<reference evidence="3 5" key="1">
    <citation type="journal article" date="2008" name="Science">
        <title>The Physcomitrella genome reveals evolutionary insights into the conquest of land by plants.</title>
        <authorList>
            <person name="Rensing S."/>
            <person name="Lang D."/>
            <person name="Zimmer A."/>
            <person name="Terry A."/>
            <person name="Salamov A."/>
            <person name="Shapiro H."/>
            <person name="Nishiyama T."/>
            <person name="Perroud P.-F."/>
            <person name="Lindquist E."/>
            <person name="Kamisugi Y."/>
            <person name="Tanahashi T."/>
            <person name="Sakakibara K."/>
            <person name="Fujita T."/>
            <person name="Oishi K."/>
            <person name="Shin-I T."/>
            <person name="Kuroki Y."/>
            <person name="Toyoda A."/>
            <person name="Suzuki Y."/>
            <person name="Hashimoto A."/>
            <person name="Yamaguchi K."/>
            <person name="Sugano A."/>
            <person name="Kohara Y."/>
            <person name="Fujiyama A."/>
            <person name="Anterola A."/>
            <person name="Aoki S."/>
            <person name="Ashton N."/>
            <person name="Barbazuk W.B."/>
            <person name="Barker E."/>
            <person name="Bennetzen J."/>
            <person name="Bezanilla M."/>
            <person name="Blankenship R."/>
            <person name="Cho S.H."/>
            <person name="Dutcher S."/>
            <person name="Estelle M."/>
            <person name="Fawcett J.A."/>
            <person name="Gundlach H."/>
            <person name="Hanada K."/>
            <person name="Heyl A."/>
            <person name="Hicks K.A."/>
            <person name="Hugh J."/>
            <person name="Lohr M."/>
            <person name="Mayer K."/>
            <person name="Melkozernov A."/>
            <person name="Murata T."/>
            <person name="Nelson D."/>
            <person name="Pils B."/>
            <person name="Prigge M."/>
            <person name="Reiss B."/>
            <person name="Renner T."/>
            <person name="Rombauts S."/>
            <person name="Rushton P."/>
            <person name="Sanderfoot A."/>
            <person name="Schween G."/>
            <person name="Shiu S.-H."/>
            <person name="Stueber K."/>
            <person name="Theodoulou F.L."/>
            <person name="Tu H."/>
            <person name="Van de Peer Y."/>
            <person name="Verrier P.J."/>
            <person name="Waters E."/>
            <person name="Wood A."/>
            <person name="Yang L."/>
            <person name="Cove D."/>
            <person name="Cuming A."/>
            <person name="Hasebe M."/>
            <person name="Lucas S."/>
            <person name="Mishler D.B."/>
            <person name="Reski R."/>
            <person name="Grigoriev I."/>
            <person name="Quatrano R.S."/>
            <person name="Boore J.L."/>
        </authorList>
    </citation>
    <scope>NUCLEOTIDE SEQUENCE [LARGE SCALE GENOMIC DNA]</scope>
    <source>
        <strain evidence="4 5">cv. Gransden 2004</strain>
    </source>
</reference>
<name>A0A2K1IXR7_PHYPA</name>